<dbReference type="InterPro" id="IPR011006">
    <property type="entry name" value="CheY-like_superfamily"/>
</dbReference>
<accession>A0A0N9UBP8</accession>
<dbReference type="InterPro" id="IPR000792">
    <property type="entry name" value="Tscrpt_reg_LuxR_C"/>
</dbReference>
<dbReference type="GO" id="GO:0006355">
    <property type="term" value="P:regulation of DNA-templated transcription"/>
    <property type="evidence" value="ECO:0007669"/>
    <property type="project" value="InterPro"/>
</dbReference>
<protein>
    <submittedName>
        <fullName evidence="5">LuxR family transcriptional regulator</fullName>
    </submittedName>
</protein>
<sequence>MDPSRRGHQIFSPRRRHAARSLLRTGAEADRIALGLPRPARQQGGVSDHGGHIHLVLPDPTERAACFRALAAGSRRVVRSFANADAWLEAGAEHEGGLLLFHWRQPGPTSGAALLDRIAGRANTTIFVAADRLSIAESRAILRGGVQDLLPAPLDPRLVRRAVDRSLGDWHLRQDALTRHRDAEMRLAALTPRERDIVGAIAAGLGNKAIARRLDLSPRTVEVHRANIMRRAQVGSVAELLRLQFIAESAGEPPKPIRFGA</sequence>
<dbReference type="AlphaFoldDB" id="A0A0N9UBP8"/>
<dbReference type="PROSITE" id="PS00622">
    <property type="entry name" value="HTH_LUXR_1"/>
    <property type="match status" value="1"/>
</dbReference>
<keyword evidence="3" id="KW-0804">Transcription</keyword>
<keyword evidence="1" id="KW-0805">Transcription regulation</keyword>
<dbReference type="PATRIC" id="fig|33050.5.peg.4463"/>
<organism evidence="5 6">
    <name type="scientific">Sphingopyxis macrogoltabida</name>
    <name type="common">Sphingomonas macrogoltabidus</name>
    <dbReference type="NCBI Taxonomy" id="33050"/>
    <lineage>
        <taxon>Bacteria</taxon>
        <taxon>Pseudomonadati</taxon>
        <taxon>Pseudomonadota</taxon>
        <taxon>Alphaproteobacteria</taxon>
        <taxon>Sphingomonadales</taxon>
        <taxon>Sphingomonadaceae</taxon>
        <taxon>Sphingopyxis</taxon>
    </lineage>
</organism>
<dbReference type="SUPFAM" id="SSF52172">
    <property type="entry name" value="CheY-like"/>
    <property type="match status" value="1"/>
</dbReference>
<dbReference type="PROSITE" id="PS50043">
    <property type="entry name" value="HTH_LUXR_2"/>
    <property type="match status" value="1"/>
</dbReference>
<evidence type="ECO:0000256" key="1">
    <source>
        <dbReference type="ARBA" id="ARBA00023015"/>
    </source>
</evidence>
<reference evidence="5 6" key="1">
    <citation type="journal article" date="2015" name="Genome Announc.">
        <title>Complete Genome Sequence of Polypropylene Glycol- and Polyethylene Glycol-Degrading Sphingopyxis macrogoltabida Strain EY-1.</title>
        <authorList>
            <person name="Ohtsubo Y."/>
            <person name="Nagata Y."/>
            <person name="Numata M."/>
            <person name="Tsuchikane K."/>
            <person name="Hosoyama A."/>
            <person name="Yamazoe A."/>
            <person name="Tsuda M."/>
            <person name="Fujita N."/>
            <person name="Kawai F."/>
        </authorList>
    </citation>
    <scope>NUCLEOTIDE SEQUENCE [LARGE SCALE GENOMIC DNA]</scope>
    <source>
        <strain evidence="5 6">EY-1</strain>
    </source>
</reference>
<keyword evidence="2" id="KW-0238">DNA-binding</keyword>
<dbReference type="PRINTS" id="PR00038">
    <property type="entry name" value="HTHLUXR"/>
</dbReference>
<dbReference type="SUPFAM" id="SSF46894">
    <property type="entry name" value="C-terminal effector domain of the bipartite response regulators"/>
    <property type="match status" value="1"/>
</dbReference>
<dbReference type="Proteomes" id="UP000058074">
    <property type="component" value="Chromosome"/>
</dbReference>
<dbReference type="Pfam" id="PF00196">
    <property type="entry name" value="GerE"/>
    <property type="match status" value="1"/>
</dbReference>
<dbReference type="Gene3D" id="1.10.10.10">
    <property type="entry name" value="Winged helix-like DNA-binding domain superfamily/Winged helix DNA-binding domain"/>
    <property type="match status" value="1"/>
</dbReference>
<dbReference type="PANTHER" id="PTHR44688">
    <property type="entry name" value="DNA-BINDING TRANSCRIPTIONAL ACTIVATOR DEVR_DOSR"/>
    <property type="match status" value="1"/>
</dbReference>
<name>A0A0N9UBP8_SPHMC</name>
<dbReference type="EMBL" id="CP012700">
    <property type="protein sequence ID" value="ALH82850.1"/>
    <property type="molecule type" value="Genomic_DNA"/>
</dbReference>
<dbReference type="CDD" id="cd06170">
    <property type="entry name" value="LuxR_C_like"/>
    <property type="match status" value="1"/>
</dbReference>
<dbReference type="GO" id="GO:0003677">
    <property type="term" value="F:DNA binding"/>
    <property type="evidence" value="ECO:0007669"/>
    <property type="project" value="UniProtKB-KW"/>
</dbReference>
<dbReference type="PANTHER" id="PTHR44688:SF16">
    <property type="entry name" value="DNA-BINDING TRANSCRIPTIONAL ACTIVATOR DEVR_DOSR"/>
    <property type="match status" value="1"/>
</dbReference>
<evidence type="ECO:0000259" key="4">
    <source>
        <dbReference type="PROSITE" id="PS50043"/>
    </source>
</evidence>
<evidence type="ECO:0000256" key="3">
    <source>
        <dbReference type="ARBA" id="ARBA00023163"/>
    </source>
</evidence>
<dbReference type="Gene3D" id="3.40.50.2300">
    <property type="match status" value="1"/>
</dbReference>
<proteinExistence type="predicted"/>
<dbReference type="InterPro" id="IPR036388">
    <property type="entry name" value="WH-like_DNA-bd_sf"/>
</dbReference>
<evidence type="ECO:0000256" key="2">
    <source>
        <dbReference type="ARBA" id="ARBA00023125"/>
    </source>
</evidence>
<dbReference type="InterPro" id="IPR016032">
    <property type="entry name" value="Sig_transdc_resp-reg_C-effctor"/>
</dbReference>
<evidence type="ECO:0000313" key="6">
    <source>
        <dbReference type="Proteomes" id="UP000058074"/>
    </source>
</evidence>
<dbReference type="OrthoDB" id="9782655at2"/>
<evidence type="ECO:0000313" key="5">
    <source>
        <dbReference type="EMBL" id="ALH82850.1"/>
    </source>
</evidence>
<gene>
    <name evidence="5" type="ORF">AN936_21550</name>
</gene>
<feature type="domain" description="HTH luxR-type" evidence="4">
    <location>
        <begin position="183"/>
        <end position="248"/>
    </location>
</feature>
<dbReference type="SMART" id="SM00421">
    <property type="entry name" value="HTH_LUXR"/>
    <property type="match status" value="1"/>
</dbReference>
<dbReference type="KEGG" id="smag:AN936_21550"/>